<dbReference type="Proteomes" id="UP000033618">
    <property type="component" value="Unassembled WGS sequence"/>
</dbReference>
<dbReference type="GO" id="GO:0016301">
    <property type="term" value="F:kinase activity"/>
    <property type="evidence" value="ECO:0007669"/>
    <property type="project" value="UniProtKB-KW"/>
</dbReference>
<reference evidence="2 3" key="1">
    <citation type="submission" date="2015-03" db="EMBL/GenBank/DDBJ databases">
        <title>Draft Genome Sequence of Burkholderia andropogonis type strain ICMP2807, isolated from Sorghum bicolor.</title>
        <authorList>
            <person name="Lopes-Santos L."/>
            <person name="Castro D.B."/>
            <person name="Ottoboni L.M."/>
            <person name="Park D."/>
            <person name="Weirc B.S."/>
            <person name="Destefano S.A."/>
        </authorList>
    </citation>
    <scope>NUCLEOTIDE SEQUENCE [LARGE SCALE GENOMIC DNA]</scope>
    <source>
        <strain evidence="2 3">ICMP2807</strain>
    </source>
</reference>
<keyword evidence="3" id="KW-1185">Reference proteome</keyword>
<dbReference type="PATRIC" id="fig|28092.6.peg.108"/>
<evidence type="ECO:0000313" key="2">
    <source>
        <dbReference type="EMBL" id="KKB65175.1"/>
    </source>
</evidence>
<dbReference type="AlphaFoldDB" id="A0A0F5K5G4"/>
<sequence>MSASEFLRQRIVQGVNQVTTDARLRIDYTQPPGDPGLYGPDTVCWQVHADFTSMLVGGVAALLLQMLHPLALAGVWDHSTFREDIHGRLGRTATFIAATTFGGRADALAMIERVKAIHRRVTGIAPDGRPYAADDPDLLTWVHVAEMSCFLHAYTVYVNPSLTGEEQDRYYAETALVTEMLGGRGVPRNRAEVDGYITRMRPLLRCDERTREVLDVLMHAPAPNLATWPAARLLLHAGPDLLPPWAKEMFGLQRGDVLRRMVLRPSVHGVAKVMRWALTNGVSKRARARVATGDGG</sequence>
<keyword evidence="2" id="KW-0418">Kinase</keyword>
<dbReference type="EMBL" id="LAQU01000001">
    <property type="protein sequence ID" value="KKB65175.1"/>
    <property type="molecule type" value="Genomic_DNA"/>
</dbReference>
<evidence type="ECO:0000259" key="1">
    <source>
        <dbReference type="Pfam" id="PF09995"/>
    </source>
</evidence>
<dbReference type="PANTHER" id="PTHR36151">
    <property type="entry name" value="BLR2777 PROTEIN"/>
    <property type="match status" value="1"/>
</dbReference>
<gene>
    <name evidence="2" type="ORF">WM40_00490</name>
</gene>
<protein>
    <submittedName>
        <fullName evidence="2">Histidine kinase</fullName>
    </submittedName>
</protein>
<dbReference type="Pfam" id="PF09995">
    <property type="entry name" value="MPAB_Lcp_cat"/>
    <property type="match status" value="1"/>
</dbReference>
<dbReference type="InterPro" id="IPR018713">
    <property type="entry name" value="MPAB/Lcp_cat_dom"/>
</dbReference>
<dbReference type="STRING" id="28092.WM40_00490"/>
<name>A0A0F5K5G4_9BURK</name>
<dbReference type="GO" id="GO:0016491">
    <property type="term" value="F:oxidoreductase activity"/>
    <property type="evidence" value="ECO:0007669"/>
    <property type="project" value="InterPro"/>
</dbReference>
<organism evidence="2 3">
    <name type="scientific">Robbsia andropogonis</name>
    <dbReference type="NCBI Taxonomy" id="28092"/>
    <lineage>
        <taxon>Bacteria</taxon>
        <taxon>Pseudomonadati</taxon>
        <taxon>Pseudomonadota</taxon>
        <taxon>Betaproteobacteria</taxon>
        <taxon>Burkholderiales</taxon>
        <taxon>Burkholderiaceae</taxon>
        <taxon>Robbsia</taxon>
    </lineage>
</organism>
<proteinExistence type="predicted"/>
<comment type="caution">
    <text evidence="2">The sequence shown here is derived from an EMBL/GenBank/DDBJ whole genome shotgun (WGS) entry which is preliminary data.</text>
</comment>
<accession>A0A0F5K5G4</accession>
<keyword evidence="2" id="KW-0808">Transferase</keyword>
<dbReference type="RefSeq" id="WP_046151857.1">
    <property type="nucleotide sequence ID" value="NZ_CADFGU010000001.1"/>
</dbReference>
<dbReference type="PANTHER" id="PTHR36151:SF3">
    <property type="entry name" value="ER-BOUND OXYGENASE MPAB_MPAB'_RUBBER OXYGENASE CATALYTIC DOMAIN-CONTAINING PROTEIN"/>
    <property type="match status" value="1"/>
</dbReference>
<feature type="domain" description="ER-bound oxygenase mpaB/mpaB'/Rubber oxygenase catalytic" evidence="1">
    <location>
        <begin position="45"/>
        <end position="276"/>
    </location>
</feature>
<dbReference type="OrthoDB" id="108890at2"/>
<evidence type="ECO:0000313" key="3">
    <source>
        <dbReference type="Proteomes" id="UP000033618"/>
    </source>
</evidence>